<sequence>MRQNSRFWHFSLATAENKAVLKAAIATPYLNWPGEGNIDISEYDRCCSAEASPNDYSGCRPPTQPTD</sequence>
<comment type="caution">
    <text evidence="1">The sequence shown here is derived from an EMBL/GenBank/DDBJ whole genome shotgun (WGS) entry which is preliminary data.</text>
</comment>
<evidence type="ECO:0000313" key="1">
    <source>
        <dbReference type="EMBL" id="HFM96732.1"/>
    </source>
</evidence>
<organism evidence="1">
    <name type="scientific">Oscillatoriales cyanobacterium SpSt-418</name>
    <dbReference type="NCBI Taxonomy" id="2282169"/>
    <lineage>
        <taxon>Bacteria</taxon>
        <taxon>Bacillati</taxon>
        <taxon>Cyanobacteriota</taxon>
        <taxon>Cyanophyceae</taxon>
        <taxon>Oscillatoriophycideae</taxon>
        <taxon>Oscillatoriales</taxon>
    </lineage>
</organism>
<dbReference type="AlphaFoldDB" id="A0A7C3PAM7"/>
<accession>A0A7C3PAM7</accession>
<name>A0A7C3PAM7_9CYAN</name>
<reference evidence="1" key="1">
    <citation type="journal article" date="2020" name="mSystems">
        <title>Genome- and Community-Level Interaction Insights into Carbon Utilization and Element Cycling Functions of Hydrothermarchaeota in Hydrothermal Sediment.</title>
        <authorList>
            <person name="Zhou Z."/>
            <person name="Liu Y."/>
            <person name="Xu W."/>
            <person name="Pan J."/>
            <person name="Luo Z.H."/>
            <person name="Li M."/>
        </authorList>
    </citation>
    <scope>NUCLEOTIDE SEQUENCE [LARGE SCALE GENOMIC DNA]</scope>
    <source>
        <strain evidence="1">SpSt-418</strain>
    </source>
</reference>
<gene>
    <name evidence="1" type="ORF">ENR64_03010</name>
</gene>
<dbReference type="EMBL" id="DSRU01000042">
    <property type="protein sequence ID" value="HFM96732.1"/>
    <property type="molecule type" value="Genomic_DNA"/>
</dbReference>
<proteinExistence type="predicted"/>
<protein>
    <submittedName>
        <fullName evidence="1">Uncharacterized protein</fullName>
    </submittedName>
</protein>